<evidence type="ECO:0000259" key="1">
    <source>
        <dbReference type="PROSITE" id="PS50234"/>
    </source>
</evidence>
<dbReference type="InterPro" id="IPR036465">
    <property type="entry name" value="vWFA_dom_sf"/>
</dbReference>
<sequence>MWRNRRRTVIALILLAAFLLLVVLPVWVMLRKAPTCFDGKENQNEEGIDCGGSCALVCKDKAEPLKIIWAKVFPIRKGAYDVVAYVENPNFAAGAPRLPYTAKLFDASDNVIAERAGETFASPNERFAIFSGNMLTGEKVPARGAIEIAPDFPWVSVSDPKADISVSEKMLVGTDKLPKLKALLTNEELEVLRNIEVTVVVYDVTGNSVAVSSTRVGKIEPKESEKLFFTWPSPLSYVAETEKCETPVDIVLALDRSGSMASDSTNPPQPLTVAKNAAARFVERLTAVDQAAYVSFATEASHPIDQTLTHDILRLKRAIERTAIGKSGLQYTNIGDAIRRAVNELATYRASEKARPIIVLLTDGIPTRPENPQDPADKEYPSLYAQKLADEAKAQDIGIYTIGLGDEVKGDFLARLSTSPEYYYQAASGAELGEIYQEIATAICKKGPSVIEIIPRVNTMSLPTPDLTP</sequence>
<dbReference type="InterPro" id="IPR002035">
    <property type="entry name" value="VWF_A"/>
</dbReference>
<name>A0A1G2DFE6_9BACT</name>
<dbReference type="AlphaFoldDB" id="A0A1G2DFE6"/>
<accession>A0A1G2DFE6</accession>
<dbReference type="EMBL" id="MHLO01000023">
    <property type="protein sequence ID" value="OGZ12152.1"/>
    <property type="molecule type" value="Genomic_DNA"/>
</dbReference>
<dbReference type="InterPro" id="IPR050525">
    <property type="entry name" value="ECM_Assembly_Org"/>
</dbReference>
<dbReference type="STRING" id="1798664.A3C93_00655"/>
<dbReference type="PROSITE" id="PS50234">
    <property type="entry name" value="VWFA"/>
    <property type="match status" value="1"/>
</dbReference>
<reference evidence="2 3" key="1">
    <citation type="journal article" date="2016" name="Nat. Commun.">
        <title>Thousands of microbial genomes shed light on interconnected biogeochemical processes in an aquifer system.</title>
        <authorList>
            <person name="Anantharaman K."/>
            <person name="Brown C.T."/>
            <person name="Hug L.A."/>
            <person name="Sharon I."/>
            <person name="Castelle C.J."/>
            <person name="Probst A.J."/>
            <person name="Thomas B.C."/>
            <person name="Singh A."/>
            <person name="Wilkins M.J."/>
            <person name="Karaoz U."/>
            <person name="Brodie E.L."/>
            <person name="Williams K.H."/>
            <person name="Hubbard S.S."/>
            <person name="Banfield J.F."/>
        </authorList>
    </citation>
    <scope>NUCLEOTIDE SEQUENCE [LARGE SCALE GENOMIC DNA]</scope>
</reference>
<dbReference type="Proteomes" id="UP000178636">
    <property type="component" value="Unassembled WGS sequence"/>
</dbReference>
<dbReference type="SUPFAM" id="SSF53300">
    <property type="entry name" value="vWA-like"/>
    <property type="match status" value="1"/>
</dbReference>
<organism evidence="2 3">
    <name type="scientific">Candidatus Lloydbacteria bacterium RIFCSPHIGHO2_02_FULL_54_17</name>
    <dbReference type="NCBI Taxonomy" id="1798664"/>
    <lineage>
        <taxon>Bacteria</taxon>
        <taxon>Candidatus Lloydiibacteriota</taxon>
    </lineage>
</organism>
<dbReference type="SMART" id="SM00327">
    <property type="entry name" value="VWA"/>
    <property type="match status" value="1"/>
</dbReference>
<dbReference type="CDD" id="cd00198">
    <property type="entry name" value="vWFA"/>
    <property type="match status" value="1"/>
</dbReference>
<proteinExistence type="predicted"/>
<evidence type="ECO:0000313" key="2">
    <source>
        <dbReference type="EMBL" id="OGZ12152.1"/>
    </source>
</evidence>
<dbReference type="Gene3D" id="3.40.50.410">
    <property type="entry name" value="von Willebrand factor, type A domain"/>
    <property type="match status" value="1"/>
</dbReference>
<dbReference type="PANTHER" id="PTHR24020">
    <property type="entry name" value="COLLAGEN ALPHA"/>
    <property type="match status" value="1"/>
</dbReference>
<dbReference type="PANTHER" id="PTHR24020:SF84">
    <property type="entry name" value="VWFA DOMAIN-CONTAINING PROTEIN"/>
    <property type="match status" value="1"/>
</dbReference>
<dbReference type="Pfam" id="PF00092">
    <property type="entry name" value="VWA"/>
    <property type="match status" value="1"/>
</dbReference>
<protein>
    <recommendedName>
        <fullName evidence="1">VWFA domain-containing protein</fullName>
    </recommendedName>
</protein>
<evidence type="ECO:0000313" key="3">
    <source>
        <dbReference type="Proteomes" id="UP000178636"/>
    </source>
</evidence>
<gene>
    <name evidence="2" type="ORF">A3C93_00655</name>
</gene>
<comment type="caution">
    <text evidence="2">The sequence shown here is derived from an EMBL/GenBank/DDBJ whole genome shotgun (WGS) entry which is preliminary data.</text>
</comment>
<feature type="domain" description="VWFA" evidence="1">
    <location>
        <begin position="249"/>
        <end position="439"/>
    </location>
</feature>